<accession>W6U9L5</accession>
<dbReference type="GeneID" id="36343156"/>
<keyword evidence="2" id="KW-1185">Reference proteome</keyword>
<comment type="caution">
    <text evidence="1">The sequence shown here is derived from an EMBL/GenBank/DDBJ whole genome shotgun (WGS) entry which is preliminary data.</text>
</comment>
<name>W6U9L5_ECHGR</name>
<organism evidence="1 2">
    <name type="scientific">Echinococcus granulosus</name>
    <name type="common">Hydatid tapeworm</name>
    <dbReference type="NCBI Taxonomy" id="6210"/>
    <lineage>
        <taxon>Eukaryota</taxon>
        <taxon>Metazoa</taxon>
        <taxon>Spiralia</taxon>
        <taxon>Lophotrochozoa</taxon>
        <taxon>Platyhelminthes</taxon>
        <taxon>Cestoda</taxon>
        <taxon>Eucestoda</taxon>
        <taxon>Cyclophyllidea</taxon>
        <taxon>Taeniidae</taxon>
        <taxon>Echinococcus</taxon>
        <taxon>Echinococcus granulosus group</taxon>
    </lineage>
</organism>
<dbReference type="EMBL" id="APAU02000077">
    <property type="protein sequence ID" value="EUB57700.1"/>
    <property type="molecule type" value="Genomic_DNA"/>
</dbReference>
<dbReference type="KEGG" id="egl:EGR_07441"/>
<dbReference type="RefSeq" id="XP_024348896.1">
    <property type="nucleotide sequence ID" value="XM_024496690.1"/>
</dbReference>
<dbReference type="Proteomes" id="UP000019149">
    <property type="component" value="Unassembled WGS sequence"/>
</dbReference>
<proteinExistence type="predicted"/>
<reference evidence="1 2" key="1">
    <citation type="journal article" date="2013" name="Nat. Genet.">
        <title>The genome of the hydatid tapeworm Echinococcus granulosus.</title>
        <authorList>
            <person name="Zheng H."/>
            <person name="Zhang W."/>
            <person name="Zhang L."/>
            <person name="Zhang Z."/>
            <person name="Li J."/>
            <person name="Lu G."/>
            <person name="Zhu Y."/>
            <person name="Wang Y."/>
            <person name="Huang Y."/>
            <person name="Liu J."/>
            <person name="Kang H."/>
            <person name="Chen J."/>
            <person name="Wang L."/>
            <person name="Chen A."/>
            <person name="Yu S."/>
            <person name="Gao Z."/>
            <person name="Jin L."/>
            <person name="Gu W."/>
            <person name="Wang Z."/>
            <person name="Zhao L."/>
            <person name="Shi B."/>
            <person name="Wen H."/>
            <person name="Lin R."/>
            <person name="Jones M.K."/>
            <person name="Brejova B."/>
            <person name="Vinar T."/>
            <person name="Zhao G."/>
            <person name="McManus D.P."/>
            <person name="Chen Z."/>
            <person name="Zhou Y."/>
            <person name="Wang S."/>
        </authorList>
    </citation>
    <scope>NUCLEOTIDE SEQUENCE [LARGE SCALE GENOMIC DNA]</scope>
</reference>
<dbReference type="AlphaFoldDB" id="W6U9L5"/>
<gene>
    <name evidence="1" type="ORF">EGR_07441</name>
</gene>
<sequence length="142" mass="16804">MAYDCAFLYFSQNLEDIKCVLQGYLILSYLSVKKQANLLSFLYRLENHRRIKYFSPDVNTDLLKYLGSNPVTKYIFTVFDMQHYFSRAMQHPICGDRACYRNQMMNTFSKNAFQTCDDYKPVFLQKKGYKNDSHIALLNRGK</sequence>
<evidence type="ECO:0000313" key="1">
    <source>
        <dbReference type="EMBL" id="EUB57700.1"/>
    </source>
</evidence>
<protein>
    <submittedName>
        <fullName evidence="1">Uncharacterized protein</fullName>
    </submittedName>
</protein>
<evidence type="ECO:0000313" key="2">
    <source>
        <dbReference type="Proteomes" id="UP000019149"/>
    </source>
</evidence>
<dbReference type="CTD" id="36343156"/>